<dbReference type="KEGG" id="suly:ABM428_00105"/>
<dbReference type="AlphaFoldDB" id="A0AAU8C3F6"/>
<dbReference type="EMBL" id="CP159193">
    <property type="protein sequence ID" value="XCF10281.1"/>
    <property type="molecule type" value="Genomic_DNA"/>
</dbReference>
<organism evidence="1">
    <name type="scientific">Sulfitobacter sp. TCYB15</name>
    <dbReference type="NCBI Taxonomy" id="3229275"/>
    <lineage>
        <taxon>Bacteria</taxon>
        <taxon>Pseudomonadati</taxon>
        <taxon>Pseudomonadota</taxon>
        <taxon>Alphaproteobacteria</taxon>
        <taxon>Rhodobacterales</taxon>
        <taxon>Roseobacteraceae</taxon>
        <taxon>Sulfitobacter</taxon>
    </lineage>
</organism>
<dbReference type="RefSeq" id="WP_353628038.1">
    <property type="nucleotide sequence ID" value="NZ_CP159193.1"/>
</dbReference>
<protein>
    <recommendedName>
        <fullName evidence="2">DUF4276 family protein</fullName>
    </recommendedName>
</protein>
<reference evidence="1" key="2">
    <citation type="submission" date="2024-06" db="EMBL/GenBank/DDBJ databases">
        <authorList>
            <person name="Deng Y."/>
        </authorList>
    </citation>
    <scope>NUCLEOTIDE SEQUENCE</scope>
    <source>
        <strain evidence="1">TCYB15</strain>
    </source>
</reference>
<sequence length="204" mass="22484">MNVFYCIEDVLSRAVAQRLILECCPAGTSSQELGKVYGGFGYIKKNLSKFHNLAQRSPVLIITDLDNAECPPSLRKNWLDSAKIREPLPDNMLFCIARTEIESWLLADTVGIGSFLKVSAARLRPDIEMTVLNAKEYLVELAKASSNAGIRNDLTPSARSDAATGVNYNYSLSNFVSTSWRPHDAAENSVSLNRAITKLSLLMP</sequence>
<evidence type="ECO:0008006" key="2">
    <source>
        <dbReference type="Google" id="ProtNLM"/>
    </source>
</evidence>
<accession>A0AAU8C3F6</accession>
<reference evidence="1" key="1">
    <citation type="journal article" date="2020" name="Int. J. Syst. Evol. Microbiol.">
        <title>Notification of changes in taxonomic opinion previously published outside the IJSEM.</title>
        <authorList>
            <person name="Oren A."/>
            <person name="Garrity G."/>
        </authorList>
    </citation>
    <scope>NUCLEOTIDE SEQUENCE</scope>
    <source>
        <strain evidence="1">TCYB15</strain>
    </source>
</reference>
<proteinExistence type="predicted"/>
<gene>
    <name evidence="1" type="ORF">ABM428_00105</name>
</gene>
<evidence type="ECO:0000313" key="1">
    <source>
        <dbReference type="EMBL" id="XCF10281.1"/>
    </source>
</evidence>
<name>A0AAU8C3F6_9RHOB</name>